<sequence>MPLPPSCAVLVVGTGNAGLSAAISAAQHLRSFDQVLDSDKYRVVVIDKCPSVWAGGNTYFTAGAYRTAHEGLDALLPIVNNVAPSSSERRPINDGSWSSITIPSASQIDLPPYTTAAFHADLLRVTQGRCDPDLARILVSDSWPAVAWLAAHGVRFQLSYNRQAYLVDGRHKFWGGLALKTEDGGKGLVQDLLNAAKRHCIEIVYEAALQQLVKEDGTGAIEGAVVRHESHDVLIKADAVVLAAGGFEANPRMRAQYLGPGWDVALVRGTPYNTGEALEITMRDAGAKQAGNWSGCHSVAWDAHAPPNGGDRDVTHEFTKSGYPLGLMVNVEGKRFVDEGVDFRNYTYARFGRAILKQPDGVAFQVWDARTSAMLRGEEYRDEIVKKITATSLEELAQKCAEEGLSSPDSFVRTVERYNDAVYAHRKSHTHIAFDPAVKDRLSTQPGALDIPKSNWALPLDKPPFLAVKVGCGITFTFGGLTVDPETAAVISTSESRPVKGLYAIGEMLGGLYYGNYPGGSGLTAGAVWGRRAGKDAARRAAKKSAEARL</sequence>
<dbReference type="Pfam" id="PF00890">
    <property type="entry name" value="FAD_binding_2"/>
    <property type="match status" value="1"/>
</dbReference>
<evidence type="ECO:0000313" key="7">
    <source>
        <dbReference type="Proteomes" id="UP001367316"/>
    </source>
</evidence>
<dbReference type="InterPro" id="IPR050315">
    <property type="entry name" value="FAD-oxidoreductase_2"/>
</dbReference>
<evidence type="ECO:0000256" key="1">
    <source>
        <dbReference type="ARBA" id="ARBA00001974"/>
    </source>
</evidence>
<keyword evidence="3" id="KW-0274">FAD</keyword>
<dbReference type="SUPFAM" id="SSF51905">
    <property type="entry name" value="FAD/NAD(P)-binding domain"/>
    <property type="match status" value="1"/>
</dbReference>
<keyword evidence="4" id="KW-0560">Oxidoreductase</keyword>
<dbReference type="SUPFAM" id="SSF56425">
    <property type="entry name" value="Succinate dehydrogenase/fumarate reductase flavoprotein, catalytic domain"/>
    <property type="match status" value="1"/>
</dbReference>
<name>A0ABR1NJL0_9PEZI</name>
<feature type="domain" description="FAD-dependent oxidoreductase 2 FAD-binding" evidence="5">
    <location>
        <begin position="119"/>
        <end position="521"/>
    </location>
</feature>
<evidence type="ECO:0000313" key="6">
    <source>
        <dbReference type="EMBL" id="KAK7615378.1"/>
    </source>
</evidence>
<protein>
    <submittedName>
        <fullName evidence="6">FAD binding domain-containing protein</fullName>
    </submittedName>
</protein>
<evidence type="ECO:0000256" key="2">
    <source>
        <dbReference type="ARBA" id="ARBA00022630"/>
    </source>
</evidence>
<dbReference type="Proteomes" id="UP001367316">
    <property type="component" value="Unassembled WGS sequence"/>
</dbReference>
<dbReference type="PANTHER" id="PTHR43400">
    <property type="entry name" value="FUMARATE REDUCTASE"/>
    <property type="match status" value="1"/>
</dbReference>
<gene>
    <name evidence="6" type="ORF">JOL62DRAFT_2304</name>
</gene>
<comment type="cofactor">
    <cofactor evidence="1">
        <name>FAD</name>
        <dbReference type="ChEBI" id="CHEBI:57692"/>
    </cofactor>
</comment>
<proteinExistence type="predicted"/>
<reference evidence="6 7" key="1">
    <citation type="submission" date="2024-04" db="EMBL/GenBank/DDBJ databases">
        <title>Phyllosticta paracitricarpa is synonymous to the EU quarantine fungus P. citricarpa based on phylogenomic analyses.</title>
        <authorList>
            <consortium name="Lawrence Berkeley National Laboratory"/>
            <person name="Van ingen-buijs V.A."/>
            <person name="Van westerhoven A.C."/>
            <person name="Haridas S."/>
            <person name="Skiadas P."/>
            <person name="Martin F."/>
            <person name="Groenewald J.Z."/>
            <person name="Crous P.W."/>
            <person name="Seidl M.F."/>
        </authorList>
    </citation>
    <scope>NUCLEOTIDE SEQUENCE [LARGE SCALE GENOMIC DNA]</scope>
    <source>
        <strain evidence="6 7">CBS 141358</strain>
    </source>
</reference>
<comment type="caution">
    <text evidence="6">The sequence shown here is derived from an EMBL/GenBank/DDBJ whole genome shotgun (WGS) entry which is preliminary data.</text>
</comment>
<keyword evidence="7" id="KW-1185">Reference proteome</keyword>
<dbReference type="InterPro" id="IPR003953">
    <property type="entry name" value="FAD-dep_OxRdtase_2_FAD-bd"/>
</dbReference>
<dbReference type="InterPro" id="IPR027477">
    <property type="entry name" value="Succ_DH/fumarate_Rdtase_cat_sf"/>
</dbReference>
<evidence type="ECO:0000256" key="4">
    <source>
        <dbReference type="ARBA" id="ARBA00023002"/>
    </source>
</evidence>
<dbReference type="NCBIfam" id="NF006130">
    <property type="entry name" value="PRK08274.1"/>
    <property type="match status" value="1"/>
</dbReference>
<keyword evidence="2" id="KW-0285">Flavoprotein</keyword>
<evidence type="ECO:0000259" key="5">
    <source>
        <dbReference type="Pfam" id="PF00890"/>
    </source>
</evidence>
<organism evidence="6 7">
    <name type="scientific">Phyllosticta paracitricarpa</name>
    <dbReference type="NCBI Taxonomy" id="2016321"/>
    <lineage>
        <taxon>Eukaryota</taxon>
        <taxon>Fungi</taxon>
        <taxon>Dikarya</taxon>
        <taxon>Ascomycota</taxon>
        <taxon>Pezizomycotina</taxon>
        <taxon>Dothideomycetes</taxon>
        <taxon>Dothideomycetes incertae sedis</taxon>
        <taxon>Botryosphaeriales</taxon>
        <taxon>Phyllostictaceae</taxon>
        <taxon>Phyllosticta</taxon>
    </lineage>
</organism>
<evidence type="ECO:0000256" key="3">
    <source>
        <dbReference type="ARBA" id="ARBA00022827"/>
    </source>
</evidence>
<dbReference type="Gene3D" id="3.50.50.60">
    <property type="entry name" value="FAD/NAD(P)-binding domain"/>
    <property type="match status" value="1"/>
</dbReference>
<accession>A0ABR1NJL0</accession>
<dbReference type="EMBL" id="JBBPBF010000001">
    <property type="protein sequence ID" value="KAK7615378.1"/>
    <property type="molecule type" value="Genomic_DNA"/>
</dbReference>
<dbReference type="InterPro" id="IPR036188">
    <property type="entry name" value="FAD/NAD-bd_sf"/>
</dbReference>
<dbReference type="PANTHER" id="PTHR43400:SF7">
    <property type="entry name" value="FAD-DEPENDENT OXIDOREDUCTASE 2 FAD BINDING DOMAIN-CONTAINING PROTEIN"/>
    <property type="match status" value="1"/>
</dbReference>
<dbReference type="Gene3D" id="3.90.700.10">
    <property type="entry name" value="Succinate dehydrogenase/fumarate reductase flavoprotein, catalytic domain"/>
    <property type="match status" value="1"/>
</dbReference>